<accession>A0A8S1EDP1</accession>
<sequence length="92" mass="10506">MCATPYIACSGFCSYWGSLPSQHSTFCGAPSGSKKRIAFRDGIASTKRTKSIVEMRTMLRQTPRQVFSERLLRWHKIPLPFVGFFTFLLLQQ</sequence>
<keyword evidence="2" id="KW-1185">Reference proteome</keyword>
<comment type="caution">
    <text evidence="1">The sequence shown here is derived from an EMBL/GenBank/DDBJ whole genome shotgun (WGS) entry which is preliminary data.</text>
</comment>
<dbReference type="Proteomes" id="UP000494165">
    <property type="component" value="Unassembled WGS sequence"/>
</dbReference>
<protein>
    <submittedName>
        <fullName evidence="1">Uncharacterized protein</fullName>
    </submittedName>
</protein>
<reference evidence="1 2" key="1">
    <citation type="submission" date="2020-04" db="EMBL/GenBank/DDBJ databases">
        <authorList>
            <person name="Alioto T."/>
            <person name="Alioto T."/>
            <person name="Gomez Garrido J."/>
        </authorList>
    </citation>
    <scope>NUCLEOTIDE SEQUENCE [LARGE SCALE GENOMIC DNA]</scope>
</reference>
<evidence type="ECO:0000313" key="1">
    <source>
        <dbReference type="EMBL" id="CAB3388401.1"/>
    </source>
</evidence>
<name>A0A8S1EDP1_9INSE</name>
<dbReference type="EMBL" id="CADEPI010000773">
    <property type="protein sequence ID" value="CAB3388401.1"/>
    <property type="molecule type" value="Genomic_DNA"/>
</dbReference>
<evidence type="ECO:0000313" key="2">
    <source>
        <dbReference type="Proteomes" id="UP000494165"/>
    </source>
</evidence>
<proteinExistence type="predicted"/>
<dbReference type="AlphaFoldDB" id="A0A8S1EDP1"/>
<gene>
    <name evidence="1" type="ORF">CLODIP_2_CD00605</name>
</gene>
<organism evidence="1 2">
    <name type="scientific">Cloeon dipterum</name>
    <dbReference type="NCBI Taxonomy" id="197152"/>
    <lineage>
        <taxon>Eukaryota</taxon>
        <taxon>Metazoa</taxon>
        <taxon>Ecdysozoa</taxon>
        <taxon>Arthropoda</taxon>
        <taxon>Hexapoda</taxon>
        <taxon>Insecta</taxon>
        <taxon>Pterygota</taxon>
        <taxon>Palaeoptera</taxon>
        <taxon>Ephemeroptera</taxon>
        <taxon>Pisciforma</taxon>
        <taxon>Baetidae</taxon>
        <taxon>Cloeon</taxon>
    </lineage>
</organism>